<feature type="region of interest" description="Disordered" evidence="1">
    <location>
        <begin position="63"/>
        <end position="103"/>
    </location>
</feature>
<keyword evidence="3" id="KW-1185">Reference proteome</keyword>
<evidence type="ECO:0000313" key="3">
    <source>
        <dbReference type="Proteomes" id="UP001595548"/>
    </source>
</evidence>
<proteinExistence type="predicted"/>
<evidence type="ECO:0000256" key="1">
    <source>
        <dbReference type="SAM" id="MobiDB-lite"/>
    </source>
</evidence>
<accession>A0ABV7HR67</accession>
<feature type="compositionally biased region" description="Polar residues" evidence="1">
    <location>
        <begin position="63"/>
        <end position="85"/>
    </location>
</feature>
<dbReference type="Proteomes" id="UP001595548">
    <property type="component" value="Unassembled WGS sequence"/>
</dbReference>
<dbReference type="EMBL" id="JBHRTL010000006">
    <property type="protein sequence ID" value="MFC3155218.1"/>
    <property type="molecule type" value="Genomic_DNA"/>
</dbReference>
<reference evidence="3" key="1">
    <citation type="journal article" date="2019" name="Int. J. Syst. Evol. Microbiol.">
        <title>The Global Catalogue of Microorganisms (GCM) 10K type strain sequencing project: providing services to taxonomists for standard genome sequencing and annotation.</title>
        <authorList>
            <consortium name="The Broad Institute Genomics Platform"/>
            <consortium name="The Broad Institute Genome Sequencing Center for Infectious Disease"/>
            <person name="Wu L."/>
            <person name="Ma J."/>
        </authorList>
    </citation>
    <scope>NUCLEOTIDE SEQUENCE [LARGE SCALE GENOMIC DNA]</scope>
    <source>
        <strain evidence="3">KCTC 52141</strain>
    </source>
</reference>
<sequence>MSDEREKTRSELLNELESIQGLLDNDDIPVLQEVIEQLEQRHNNMLDRHEENYELDLGGTIKTQATAAPTPGSHSTAQPTNSSAKNVAPAQHSPSNSENPFLPQHIRSRLRGNRAGDFTTEPNNRKNTERQRLIDEVIGDLMPQLKATLRTKLSTLTDAQLHALNSQDD</sequence>
<comment type="caution">
    <text evidence="2">The sequence shown here is derived from an EMBL/GenBank/DDBJ whole genome shotgun (WGS) entry which is preliminary data.</text>
</comment>
<name>A0ABV7HR67_9GAMM</name>
<gene>
    <name evidence="2" type="ORF">ACFOEB_08400</name>
</gene>
<protein>
    <submittedName>
        <fullName evidence="2">Uncharacterized protein</fullName>
    </submittedName>
</protein>
<evidence type="ECO:0000313" key="2">
    <source>
        <dbReference type="EMBL" id="MFC3155218.1"/>
    </source>
</evidence>
<dbReference type="RefSeq" id="WP_382415804.1">
    <property type="nucleotide sequence ID" value="NZ_AP031500.1"/>
</dbReference>
<organism evidence="2 3">
    <name type="scientific">Gilvimarinus japonicus</name>
    <dbReference type="NCBI Taxonomy" id="1796469"/>
    <lineage>
        <taxon>Bacteria</taxon>
        <taxon>Pseudomonadati</taxon>
        <taxon>Pseudomonadota</taxon>
        <taxon>Gammaproteobacteria</taxon>
        <taxon>Cellvibrionales</taxon>
        <taxon>Cellvibrionaceae</taxon>
        <taxon>Gilvimarinus</taxon>
    </lineage>
</organism>